<dbReference type="KEGG" id="pacr:FXN63_24720"/>
<comment type="function">
    <text evidence="2 9">Catalyzes the dehydration of D-mannonate.</text>
</comment>
<dbReference type="Pfam" id="PF03786">
    <property type="entry name" value="UxuA"/>
    <property type="match status" value="1"/>
</dbReference>
<evidence type="ECO:0000313" key="12">
    <source>
        <dbReference type="Proteomes" id="UP000325161"/>
    </source>
</evidence>
<reference evidence="11 12" key="1">
    <citation type="submission" date="2019-08" db="EMBL/GenBank/DDBJ databases">
        <title>Amphibian skin-associated Pigmentiphaga: genome sequence and occurrence across geography and hosts.</title>
        <authorList>
            <person name="Bletz M.C."/>
            <person name="Bunk B."/>
            <person name="Sproeer C."/>
            <person name="Biwer P."/>
            <person name="Reiter S."/>
            <person name="Rabemananjara F.C.E."/>
            <person name="Schulz S."/>
            <person name="Overmann J."/>
            <person name="Vences M."/>
        </authorList>
    </citation>
    <scope>NUCLEOTIDE SEQUENCE [LARGE SCALE GENOMIC DNA]</scope>
    <source>
        <strain evidence="11 12">Mada1488</strain>
    </source>
</reference>
<dbReference type="AlphaFoldDB" id="A0A5C0B8G8"/>
<feature type="compositionally biased region" description="Basic and acidic residues" evidence="10">
    <location>
        <begin position="349"/>
        <end position="361"/>
    </location>
</feature>
<comment type="cofactor">
    <cofactor evidence="9">
        <name>Fe(2+)</name>
        <dbReference type="ChEBI" id="CHEBI:29033"/>
    </cofactor>
    <cofactor evidence="9">
        <name>Mn(2+)</name>
        <dbReference type="ChEBI" id="CHEBI:29035"/>
    </cofactor>
</comment>
<name>A0A5C0B8G8_9BURK</name>
<sequence>MEQTWRWFGPADPIPLAHIRQAGATGIVTALHHVPSGVAWSDAEVAARKREIEAAGLTWSVAESIPTPESIKLRNADCATAIEVWKESLRACARAGIKTVCYNFMPVVDWTRTDLMWQLPSTGHALRFDMTDFAAYDLFMLRRPGAAQSFTPEIAAAAEVRFAAMSADDRTRLERTIIAGLPGADFSYDQTALRQRIDAYENTDAADLAANLTHFLSEVAPVAQAEGVHLGIHPDDPPLPLFGLPRVVSTASDLRRILASVPVDASGLTFCVGSLGSRADNPLVEMATEFASRIHFAHLRDVAREDDGSFYEADHLDGSNDMVGVIDALLAEERRRAADGHAQAAIPLRPDHGHLLGDDGDKRSNPGYSYIGRLKGLAEIRGVMRALDRATHRP</sequence>
<dbReference type="NCBIfam" id="NF003027">
    <property type="entry name" value="PRK03906.1"/>
    <property type="match status" value="1"/>
</dbReference>
<accession>A0A5C0B8G8</accession>
<dbReference type="GO" id="GO:0042840">
    <property type="term" value="P:D-glucuronate catabolic process"/>
    <property type="evidence" value="ECO:0007669"/>
    <property type="project" value="TreeGrafter"/>
</dbReference>
<proteinExistence type="inferred from homology"/>
<dbReference type="OrthoDB" id="9780250at2"/>
<gene>
    <name evidence="9 11" type="primary">uxuA</name>
    <name evidence="11" type="ORF">FXN63_24720</name>
</gene>
<dbReference type="InterPro" id="IPR036237">
    <property type="entry name" value="Xyl_isomerase-like_sf"/>
</dbReference>
<evidence type="ECO:0000256" key="8">
    <source>
        <dbReference type="ARBA" id="ARBA00023239"/>
    </source>
</evidence>
<keyword evidence="8 9" id="KW-0456">Lyase</keyword>
<dbReference type="Gene3D" id="3.20.20.150">
    <property type="entry name" value="Divalent-metal-dependent TIM barrel enzymes"/>
    <property type="match status" value="2"/>
</dbReference>
<dbReference type="InterPro" id="IPR004628">
    <property type="entry name" value="Man_deHydtase"/>
</dbReference>
<dbReference type="EMBL" id="CP043046">
    <property type="protein sequence ID" value="QEI09551.1"/>
    <property type="molecule type" value="Genomic_DNA"/>
</dbReference>
<dbReference type="GO" id="GO:0030145">
    <property type="term" value="F:manganese ion binding"/>
    <property type="evidence" value="ECO:0007669"/>
    <property type="project" value="TreeGrafter"/>
</dbReference>
<organism evidence="11 12">
    <name type="scientific">Pigmentiphaga aceris</name>
    <dbReference type="NCBI Taxonomy" id="1940612"/>
    <lineage>
        <taxon>Bacteria</taxon>
        <taxon>Pseudomonadati</taxon>
        <taxon>Pseudomonadota</taxon>
        <taxon>Betaproteobacteria</taxon>
        <taxon>Burkholderiales</taxon>
        <taxon>Alcaligenaceae</taxon>
        <taxon>Pigmentiphaga</taxon>
    </lineage>
</organism>
<evidence type="ECO:0000256" key="1">
    <source>
        <dbReference type="ARBA" id="ARBA00001794"/>
    </source>
</evidence>
<evidence type="ECO:0000256" key="7">
    <source>
        <dbReference type="ARBA" id="ARBA00023211"/>
    </source>
</evidence>
<comment type="similarity">
    <text evidence="4 9">Belongs to the mannonate dehydratase family.</text>
</comment>
<dbReference type="PIRSF" id="PIRSF016049">
    <property type="entry name" value="Man_dehyd"/>
    <property type="match status" value="1"/>
</dbReference>
<dbReference type="UniPathway" id="UPA00246"/>
<comment type="pathway">
    <text evidence="3 9">Carbohydrate metabolism; pentose and glucuronate interconversion.</text>
</comment>
<dbReference type="EC" id="4.2.1.8" evidence="5 9"/>
<keyword evidence="12" id="KW-1185">Reference proteome</keyword>
<keyword evidence="6 9" id="KW-0408">Iron</keyword>
<evidence type="ECO:0000256" key="3">
    <source>
        <dbReference type="ARBA" id="ARBA00004892"/>
    </source>
</evidence>
<keyword evidence="7 9" id="KW-0464">Manganese</keyword>
<evidence type="ECO:0000256" key="4">
    <source>
        <dbReference type="ARBA" id="ARBA00007389"/>
    </source>
</evidence>
<evidence type="ECO:0000256" key="5">
    <source>
        <dbReference type="ARBA" id="ARBA00012927"/>
    </source>
</evidence>
<dbReference type="RefSeq" id="WP_148819803.1">
    <property type="nucleotide sequence ID" value="NZ_CP043046.1"/>
</dbReference>
<evidence type="ECO:0000256" key="6">
    <source>
        <dbReference type="ARBA" id="ARBA00023004"/>
    </source>
</evidence>
<protein>
    <recommendedName>
        <fullName evidence="5 9">Mannonate dehydratase</fullName>
        <ecNumber evidence="5 9">4.2.1.8</ecNumber>
    </recommendedName>
    <alternativeName>
        <fullName evidence="9">D-mannonate hydro-lyase</fullName>
    </alternativeName>
</protein>
<comment type="catalytic activity">
    <reaction evidence="1 9">
        <text>D-mannonate = 2-dehydro-3-deoxy-D-gluconate + H2O</text>
        <dbReference type="Rhea" id="RHEA:20097"/>
        <dbReference type="ChEBI" id="CHEBI:15377"/>
        <dbReference type="ChEBI" id="CHEBI:17767"/>
        <dbReference type="ChEBI" id="CHEBI:57990"/>
        <dbReference type="EC" id="4.2.1.8"/>
    </reaction>
</comment>
<feature type="region of interest" description="Disordered" evidence="10">
    <location>
        <begin position="341"/>
        <end position="361"/>
    </location>
</feature>
<dbReference type="NCBIfam" id="TIGR00695">
    <property type="entry name" value="uxuA"/>
    <property type="match status" value="1"/>
</dbReference>
<dbReference type="HAMAP" id="MF_00106">
    <property type="entry name" value="UxuA"/>
    <property type="match status" value="1"/>
</dbReference>
<dbReference type="PANTHER" id="PTHR30387:SF2">
    <property type="entry name" value="MANNONATE DEHYDRATASE"/>
    <property type="match status" value="1"/>
</dbReference>
<dbReference type="Proteomes" id="UP000325161">
    <property type="component" value="Chromosome"/>
</dbReference>
<dbReference type="SUPFAM" id="SSF51658">
    <property type="entry name" value="Xylose isomerase-like"/>
    <property type="match status" value="1"/>
</dbReference>
<evidence type="ECO:0000256" key="9">
    <source>
        <dbReference type="HAMAP-Rule" id="MF_00106"/>
    </source>
</evidence>
<dbReference type="GO" id="GO:0008927">
    <property type="term" value="F:mannonate dehydratase activity"/>
    <property type="evidence" value="ECO:0007669"/>
    <property type="project" value="UniProtKB-UniRule"/>
</dbReference>
<evidence type="ECO:0000256" key="2">
    <source>
        <dbReference type="ARBA" id="ARBA00002713"/>
    </source>
</evidence>
<dbReference type="PANTHER" id="PTHR30387">
    <property type="entry name" value="MANNONATE DEHYDRATASE"/>
    <property type="match status" value="1"/>
</dbReference>
<evidence type="ECO:0000313" key="11">
    <source>
        <dbReference type="EMBL" id="QEI09551.1"/>
    </source>
</evidence>
<dbReference type="GO" id="GO:0008198">
    <property type="term" value="F:ferrous iron binding"/>
    <property type="evidence" value="ECO:0007669"/>
    <property type="project" value="TreeGrafter"/>
</dbReference>
<evidence type="ECO:0000256" key="10">
    <source>
        <dbReference type="SAM" id="MobiDB-lite"/>
    </source>
</evidence>